<dbReference type="EMBL" id="JBCLYO010000029">
    <property type="protein sequence ID" value="KAL0076877.1"/>
    <property type="molecule type" value="Genomic_DNA"/>
</dbReference>
<gene>
    <name evidence="1" type="ORF">J3Q64DRAFT_1306324</name>
</gene>
<protein>
    <submittedName>
        <fullName evidence="1">Uncharacterized protein</fullName>
    </submittedName>
</protein>
<reference evidence="1 2" key="1">
    <citation type="submission" date="2024-04" db="EMBL/GenBank/DDBJ databases">
        <title>Symmetric and asymmetric DNA N6-adenine methylation regulates different biological responses in Mucorales.</title>
        <authorList>
            <consortium name="Lawrence Berkeley National Laboratory"/>
            <person name="Lax C."/>
            <person name="Mondo S.J."/>
            <person name="Osorio-Concepcion M."/>
            <person name="Muszewska A."/>
            <person name="Corrochano-Luque M."/>
            <person name="Gutierrez G."/>
            <person name="Riley R."/>
            <person name="Lipzen A."/>
            <person name="Guo J."/>
            <person name="Hundley H."/>
            <person name="Amirebrahimi M."/>
            <person name="Ng V."/>
            <person name="Lorenzo-Gutierrez D."/>
            <person name="Binder U."/>
            <person name="Yang J."/>
            <person name="Song Y."/>
            <person name="Canovas D."/>
            <person name="Navarro E."/>
            <person name="Freitag M."/>
            <person name="Gabaldon T."/>
            <person name="Grigoriev I.V."/>
            <person name="Corrochano L.M."/>
            <person name="Nicolas F.E."/>
            <person name="Garre V."/>
        </authorList>
    </citation>
    <scope>NUCLEOTIDE SEQUENCE [LARGE SCALE GENOMIC DNA]</scope>
    <source>
        <strain evidence="1 2">L51</strain>
    </source>
</reference>
<sequence>MCHISAKDYRPAFFFFIEIQMYNYINQAKLSFLLFLHSHNNNNKEIHKTQTIILTQPEHREEEEEEEEEEDIHKPGSIYPTVRLLNYDYDYYFYYYFYTFPYLSLNKVLKNIYIYKKCLIICSYNVSIYLNL</sequence>
<name>A0ABR3AKT1_PHYBL</name>
<proteinExistence type="predicted"/>
<organism evidence="1 2">
    <name type="scientific">Phycomyces blakesleeanus</name>
    <dbReference type="NCBI Taxonomy" id="4837"/>
    <lineage>
        <taxon>Eukaryota</taxon>
        <taxon>Fungi</taxon>
        <taxon>Fungi incertae sedis</taxon>
        <taxon>Mucoromycota</taxon>
        <taxon>Mucoromycotina</taxon>
        <taxon>Mucoromycetes</taxon>
        <taxon>Mucorales</taxon>
        <taxon>Phycomycetaceae</taxon>
        <taxon>Phycomyces</taxon>
    </lineage>
</organism>
<evidence type="ECO:0000313" key="2">
    <source>
        <dbReference type="Proteomes" id="UP001448207"/>
    </source>
</evidence>
<accession>A0ABR3AKT1</accession>
<dbReference type="Proteomes" id="UP001448207">
    <property type="component" value="Unassembled WGS sequence"/>
</dbReference>
<evidence type="ECO:0000313" key="1">
    <source>
        <dbReference type="EMBL" id="KAL0076877.1"/>
    </source>
</evidence>
<comment type="caution">
    <text evidence="1">The sequence shown here is derived from an EMBL/GenBank/DDBJ whole genome shotgun (WGS) entry which is preliminary data.</text>
</comment>
<keyword evidence="2" id="KW-1185">Reference proteome</keyword>